<evidence type="ECO:0000313" key="2">
    <source>
        <dbReference type="Proteomes" id="UP000759273"/>
    </source>
</evidence>
<name>A0A943DEB4_9FIRM</name>
<proteinExistence type="predicted"/>
<dbReference type="EMBL" id="JAGZGG010000036">
    <property type="protein sequence ID" value="MBS5333279.1"/>
    <property type="molecule type" value="Genomic_DNA"/>
</dbReference>
<protein>
    <submittedName>
        <fullName evidence="1">Uncharacterized protein</fullName>
    </submittedName>
</protein>
<accession>A0A943DEB4</accession>
<dbReference type="Proteomes" id="UP000759273">
    <property type="component" value="Unassembled WGS sequence"/>
</dbReference>
<reference evidence="1" key="1">
    <citation type="submission" date="2021-02" db="EMBL/GenBank/DDBJ databases">
        <title>Infant gut strain persistence is associated with maternal origin, phylogeny, and functional potential including surface adhesion and iron acquisition.</title>
        <authorList>
            <person name="Lou Y.C."/>
        </authorList>
    </citation>
    <scope>NUCLEOTIDE SEQUENCE</scope>
    <source>
        <strain evidence="1">L3_101_000M1_dasL3_101_000M1_concoct_87</strain>
    </source>
</reference>
<evidence type="ECO:0000313" key="1">
    <source>
        <dbReference type="EMBL" id="MBS5333279.1"/>
    </source>
</evidence>
<gene>
    <name evidence="1" type="ORF">KHY36_12225</name>
</gene>
<organism evidence="1 2">
    <name type="scientific">Subdoligranulum variabile</name>
    <dbReference type="NCBI Taxonomy" id="214851"/>
    <lineage>
        <taxon>Bacteria</taxon>
        <taxon>Bacillati</taxon>
        <taxon>Bacillota</taxon>
        <taxon>Clostridia</taxon>
        <taxon>Eubacteriales</taxon>
        <taxon>Oscillospiraceae</taxon>
        <taxon>Subdoligranulum</taxon>
    </lineage>
</organism>
<comment type="caution">
    <text evidence="1">The sequence shown here is derived from an EMBL/GenBank/DDBJ whole genome shotgun (WGS) entry which is preliminary data.</text>
</comment>
<dbReference type="AlphaFoldDB" id="A0A943DEB4"/>
<dbReference type="InterPro" id="IPR045721">
    <property type="entry name" value="DUF6075"/>
</dbReference>
<dbReference type="Pfam" id="PF19552">
    <property type="entry name" value="DUF6075"/>
    <property type="match status" value="1"/>
</dbReference>
<sequence>MTEPKFMTPAHRRAYLTHLNRCKAMDSYHRALIYTLTAVPALRNNIESCFGFERDEIKPESLAAGWQTTGTTKLTRFAYNLWNGYDDKSCTPYELFDCSFAPYMYEAVKLRYPEHTRQLDDVVIDDARN</sequence>